<dbReference type="RefSeq" id="WP_100363240.1">
    <property type="nucleotide sequence ID" value="NZ_PGFF01000001.1"/>
</dbReference>
<evidence type="ECO:0000313" key="2">
    <source>
        <dbReference type="Proteomes" id="UP000228758"/>
    </source>
</evidence>
<reference evidence="1 2" key="1">
    <citation type="submission" date="2017-11" db="EMBL/GenBank/DDBJ databases">
        <title>Genomic Encyclopedia of Archaeal and Bacterial Type Strains, Phase II (KMG-II): From Individual Species to Whole Genera.</title>
        <authorList>
            <person name="Goeker M."/>
        </authorList>
    </citation>
    <scope>NUCLEOTIDE SEQUENCE [LARGE SCALE GENOMIC DNA]</scope>
    <source>
        <strain evidence="1 2">DSM 27393</strain>
    </source>
</reference>
<organism evidence="1 2">
    <name type="scientific">Diaminobutyricimonas aerilata</name>
    <dbReference type="NCBI Taxonomy" id="1162967"/>
    <lineage>
        <taxon>Bacteria</taxon>
        <taxon>Bacillati</taxon>
        <taxon>Actinomycetota</taxon>
        <taxon>Actinomycetes</taxon>
        <taxon>Micrococcales</taxon>
        <taxon>Microbacteriaceae</taxon>
        <taxon>Diaminobutyricimonas</taxon>
    </lineage>
</organism>
<accession>A0A2M9CG91</accession>
<keyword evidence="2" id="KW-1185">Reference proteome</keyword>
<gene>
    <name evidence="1" type="ORF">CLV46_0394</name>
</gene>
<proteinExistence type="predicted"/>
<dbReference type="AlphaFoldDB" id="A0A2M9CG91"/>
<sequence length="215" mass="23120">MDRAPEVAAAALPRLLLNLPGRWWDFPLHDPVAGDAAIRRIIDDHVGRADRFATLRRQLAAQLGDALRTASDGGASSLSVAVELVPRVPLSATCSVHLPDLSVSPAVGTDARVVMDVFAESLERSGLGEGTAPHRFGAGSSQVLRTHRIRAVQPDGDDPLDVLVIDYWITVPGTKRLALVRFSSPFVDLQASLLRLFDAVLRAATWQPARAEARG</sequence>
<dbReference type="EMBL" id="PGFF01000001">
    <property type="protein sequence ID" value="PJJ70865.1"/>
    <property type="molecule type" value="Genomic_DNA"/>
</dbReference>
<protein>
    <submittedName>
        <fullName evidence="1">Uncharacterized protein</fullName>
    </submittedName>
</protein>
<dbReference type="Proteomes" id="UP000228758">
    <property type="component" value="Unassembled WGS sequence"/>
</dbReference>
<comment type="caution">
    <text evidence="1">The sequence shown here is derived from an EMBL/GenBank/DDBJ whole genome shotgun (WGS) entry which is preliminary data.</text>
</comment>
<name>A0A2M9CG91_9MICO</name>
<evidence type="ECO:0000313" key="1">
    <source>
        <dbReference type="EMBL" id="PJJ70865.1"/>
    </source>
</evidence>
<dbReference type="OrthoDB" id="5142055at2"/>